<dbReference type="EMBL" id="LR590463">
    <property type="protein sequence ID" value="VTP63202.1"/>
    <property type="molecule type" value="Genomic_DNA"/>
</dbReference>
<evidence type="ECO:0000256" key="4">
    <source>
        <dbReference type="ARBA" id="ARBA00023163"/>
    </source>
</evidence>
<dbReference type="Gene3D" id="1.10.10.10">
    <property type="entry name" value="Winged helix-like DNA-binding domain superfamily/Winged helix DNA-binding domain"/>
    <property type="match status" value="1"/>
</dbReference>
<comment type="similarity">
    <text evidence="1">Belongs to the LysR transcriptional regulatory family.</text>
</comment>
<evidence type="ECO:0000256" key="2">
    <source>
        <dbReference type="ARBA" id="ARBA00023015"/>
    </source>
</evidence>
<dbReference type="InterPro" id="IPR036388">
    <property type="entry name" value="WH-like_DNA-bd_sf"/>
</dbReference>
<feature type="domain" description="HTH lysR-type" evidence="5">
    <location>
        <begin position="4"/>
        <end position="61"/>
    </location>
</feature>
<protein>
    <submittedName>
        <fullName evidence="6">Nodulation protein D 2</fullName>
    </submittedName>
</protein>
<reference evidence="6 7" key="1">
    <citation type="submission" date="2019-05" db="EMBL/GenBank/DDBJ databases">
        <authorList>
            <consortium name="Pathogen Informatics"/>
        </authorList>
    </citation>
    <scope>NUCLEOTIDE SEQUENCE [LARGE SCALE GENOMIC DNA]</scope>
    <source>
        <strain evidence="6 7">NCTC12971</strain>
    </source>
</reference>
<dbReference type="SUPFAM" id="SSF46785">
    <property type="entry name" value="Winged helix' DNA-binding domain"/>
    <property type="match status" value="1"/>
</dbReference>
<keyword evidence="3" id="KW-0238">DNA-binding</keyword>
<organism evidence="6 7">
    <name type="scientific">Serratia rubidaea</name>
    <name type="common">Serratia marinorubra</name>
    <dbReference type="NCBI Taxonomy" id="61652"/>
    <lineage>
        <taxon>Bacteria</taxon>
        <taxon>Pseudomonadati</taxon>
        <taxon>Pseudomonadota</taxon>
        <taxon>Gammaproteobacteria</taxon>
        <taxon>Enterobacterales</taxon>
        <taxon>Yersiniaceae</taxon>
        <taxon>Serratia</taxon>
    </lineage>
</organism>
<evidence type="ECO:0000256" key="1">
    <source>
        <dbReference type="ARBA" id="ARBA00009437"/>
    </source>
</evidence>
<dbReference type="Proteomes" id="UP000307968">
    <property type="component" value="Chromosome"/>
</dbReference>
<dbReference type="GO" id="GO:0003700">
    <property type="term" value="F:DNA-binding transcription factor activity"/>
    <property type="evidence" value="ECO:0007669"/>
    <property type="project" value="InterPro"/>
</dbReference>
<dbReference type="PANTHER" id="PTHR30118:SF15">
    <property type="entry name" value="TRANSCRIPTIONAL REGULATORY PROTEIN"/>
    <property type="match status" value="1"/>
</dbReference>
<evidence type="ECO:0000256" key="3">
    <source>
        <dbReference type="ARBA" id="ARBA00023125"/>
    </source>
</evidence>
<keyword evidence="2" id="KW-0805">Transcription regulation</keyword>
<keyword evidence="4" id="KW-0804">Transcription</keyword>
<dbReference type="Pfam" id="PF00126">
    <property type="entry name" value="HTH_1"/>
    <property type="match status" value="1"/>
</dbReference>
<sequence>MNDPDFNLLAALDALLAEGSVAGAARRLGLSASAMSRTLSRLRQVTGDPLLVRAGRSMVLTPHAEQIRDRARQTLAEARACCCPRPRAGSADAAANVPSAD</sequence>
<dbReference type="InterPro" id="IPR050389">
    <property type="entry name" value="LysR-type_TF"/>
</dbReference>
<proteinExistence type="inferred from homology"/>
<dbReference type="GO" id="GO:0003677">
    <property type="term" value="F:DNA binding"/>
    <property type="evidence" value="ECO:0007669"/>
    <property type="project" value="UniProtKB-KW"/>
</dbReference>
<dbReference type="InterPro" id="IPR036390">
    <property type="entry name" value="WH_DNA-bd_sf"/>
</dbReference>
<dbReference type="PROSITE" id="PS50931">
    <property type="entry name" value="HTH_LYSR"/>
    <property type="match status" value="1"/>
</dbReference>
<dbReference type="InterPro" id="IPR000847">
    <property type="entry name" value="LysR_HTH_N"/>
</dbReference>
<name>A0A4U9HGP3_SERRU</name>
<dbReference type="PANTHER" id="PTHR30118">
    <property type="entry name" value="HTH-TYPE TRANSCRIPTIONAL REGULATOR LEUO-RELATED"/>
    <property type="match status" value="1"/>
</dbReference>
<dbReference type="AlphaFoldDB" id="A0A4U9HGP3"/>
<accession>A0A4U9HGP3</accession>
<evidence type="ECO:0000313" key="6">
    <source>
        <dbReference type="EMBL" id="VTP63202.1"/>
    </source>
</evidence>
<evidence type="ECO:0000259" key="5">
    <source>
        <dbReference type="PROSITE" id="PS50931"/>
    </source>
</evidence>
<gene>
    <name evidence="6" type="primary">nodD2_3</name>
    <name evidence="6" type="ORF">NCTC12971_03022</name>
</gene>
<evidence type="ECO:0000313" key="7">
    <source>
        <dbReference type="Proteomes" id="UP000307968"/>
    </source>
</evidence>